<accession>A0A4Z2G1Z2</accession>
<reference evidence="1 2" key="1">
    <citation type="submission" date="2019-03" db="EMBL/GenBank/DDBJ databases">
        <title>First draft genome of Liparis tanakae, snailfish: a comprehensive survey of snailfish specific genes.</title>
        <authorList>
            <person name="Kim W."/>
            <person name="Song I."/>
            <person name="Jeong J.-H."/>
            <person name="Kim D."/>
            <person name="Kim S."/>
            <person name="Ryu S."/>
            <person name="Song J.Y."/>
            <person name="Lee S.K."/>
        </authorList>
    </citation>
    <scope>NUCLEOTIDE SEQUENCE [LARGE SCALE GENOMIC DNA]</scope>
    <source>
        <tissue evidence="1">Muscle</tissue>
    </source>
</reference>
<dbReference type="EMBL" id="SRLO01000735">
    <property type="protein sequence ID" value="TNN47576.1"/>
    <property type="molecule type" value="Genomic_DNA"/>
</dbReference>
<sequence length="123" mass="13616">MHLGAPPHYAVKQPVILGSYPAQSSAARSRIKFPVNSIDVCSNAPTAPQRSHNVNPERLGAHPGELTAFQMNDVRCNQINGFFHRRYEDDGKLTEAEARCDAAGSNKADLESRTSGRMFFRME</sequence>
<keyword evidence="2" id="KW-1185">Reference proteome</keyword>
<proteinExistence type="predicted"/>
<dbReference type="AlphaFoldDB" id="A0A4Z2G1Z2"/>
<comment type="caution">
    <text evidence="1">The sequence shown here is derived from an EMBL/GenBank/DDBJ whole genome shotgun (WGS) entry which is preliminary data.</text>
</comment>
<protein>
    <submittedName>
        <fullName evidence="1">Uncharacterized protein</fullName>
    </submittedName>
</protein>
<name>A0A4Z2G1Z2_9TELE</name>
<evidence type="ECO:0000313" key="2">
    <source>
        <dbReference type="Proteomes" id="UP000314294"/>
    </source>
</evidence>
<gene>
    <name evidence="1" type="ORF">EYF80_042218</name>
</gene>
<evidence type="ECO:0000313" key="1">
    <source>
        <dbReference type="EMBL" id="TNN47576.1"/>
    </source>
</evidence>
<dbReference type="Proteomes" id="UP000314294">
    <property type="component" value="Unassembled WGS sequence"/>
</dbReference>
<organism evidence="1 2">
    <name type="scientific">Liparis tanakae</name>
    <name type="common">Tanaka's snailfish</name>
    <dbReference type="NCBI Taxonomy" id="230148"/>
    <lineage>
        <taxon>Eukaryota</taxon>
        <taxon>Metazoa</taxon>
        <taxon>Chordata</taxon>
        <taxon>Craniata</taxon>
        <taxon>Vertebrata</taxon>
        <taxon>Euteleostomi</taxon>
        <taxon>Actinopterygii</taxon>
        <taxon>Neopterygii</taxon>
        <taxon>Teleostei</taxon>
        <taxon>Neoteleostei</taxon>
        <taxon>Acanthomorphata</taxon>
        <taxon>Eupercaria</taxon>
        <taxon>Perciformes</taxon>
        <taxon>Cottioidei</taxon>
        <taxon>Cottales</taxon>
        <taxon>Liparidae</taxon>
        <taxon>Liparis</taxon>
    </lineage>
</organism>